<dbReference type="SUPFAM" id="SSF102405">
    <property type="entry name" value="MCP/YpsA-like"/>
    <property type="match status" value="1"/>
</dbReference>
<dbReference type="STRING" id="1150626.PHAMO_270136"/>
<dbReference type="Gene3D" id="3.40.50.450">
    <property type="match status" value="1"/>
</dbReference>
<dbReference type="Pfam" id="PF03641">
    <property type="entry name" value="Lysine_decarbox"/>
    <property type="match status" value="1"/>
</dbReference>
<dbReference type="PANTHER" id="PTHR31223">
    <property type="entry name" value="LOG FAMILY PROTEIN YJL055W"/>
    <property type="match status" value="1"/>
</dbReference>
<name>H8FSF7_MAGML</name>
<evidence type="ECO:0000313" key="5">
    <source>
        <dbReference type="Proteomes" id="UP000004169"/>
    </source>
</evidence>
<dbReference type="EMBL" id="CAHP01000020">
    <property type="protein sequence ID" value="CCG41295.1"/>
    <property type="molecule type" value="Genomic_DNA"/>
</dbReference>
<keyword evidence="3" id="KW-0378">Hydrolase</keyword>
<dbReference type="eggNOG" id="COG1611">
    <property type="taxonomic scope" value="Bacteria"/>
</dbReference>
<evidence type="ECO:0000313" key="4">
    <source>
        <dbReference type="EMBL" id="CCG41295.1"/>
    </source>
</evidence>
<gene>
    <name evidence="4" type="ORF">PHAMO_270136</name>
</gene>
<dbReference type="EC" id="3.2.2.n1" evidence="3"/>
<dbReference type="GO" id="GO:0009691">
    <property type="term" value="P:cytokinin biosynthetic process"/>
    <property type="evidence" value="ECO:0007669"/>
    <property type="project" value="UniProtKB-UniRule"/>
</dbReference>
<dbReference type="InterPro" id="IPR005269">
    <property type="entry name" value="LOG"/>
</dbReference>
<protein>
    <recommendedName>
        <fullName evidence="3">Cytokinin riboside 5'-monophosphate phosphoribohydrolase</fullName>
        <ecNumber evidence="3">3.2.2.n1</ecNumber>
    </recommendedName>
</protein>
<comment type="catalytic activity">
    <reaction evidence="1">
        <text>AMP + H2O = D-ribose 5-phosphate + adenine</text>
        <dbReference type="Rhea" id="RHEA:20129"/>
        <dbReference type="ChEBI" id="CHEBI:15377"/>
        <dbReference type="ChEBI" id="CHEBI:16708"/>
        <dbReference type="ChEBI" id="CHEBI:78346"/>
        <dbReference type="ChEBI" id="CHEBI:456215"/>
        <dbReference type="EC" id="3.2.2.4"/>
    </reaction>
</comment>
<sequence>MIMRRVCVFCGSSFGARPAYAEAARDLGRLLVARDLELVYGGGNVGLMGVIADAVLAAGGRAIGVIPDAMVTREVSHQGLTELHVVESMHARKAMMADLADGFIAMPGGIGTLDELFEIWTWSQLGIHAKPLGFLDVDGYYSHLQVFLDHVATEGFMRERHRAMVAVEPDPVGLLAAMGGFEAPEPIWDREVGKR</sequence>
<accession>H8FSF7</accession>
<dbReference type="PANTHER" id="PTHR31223:SF70">
    <property type="entry name" value="LOG FAMILY PROTEIN YJL055W"/>
    <property type="match status" value="1"/>
</dbReference>
<dbReference type="GO" id="GO:0005829">
    <property type="term" value="C:cytosol"/>
    <property type="evidence" value="ECO:0007669"/>
    <property type="project" value="TreeGrafter"/>
</dbReference>
<dbReference type="NCBIfam" id="TIGR00730">
    <property type="entry name" value="Rossman fold protein, TIGR00730 family"/>
    <property type="match status" value="1"/>
</dbReference>
<dbReference type="AlphaFoldDB" id="H8FSF7"/>
<dbReference type="Proteomes" id="UP000004169">
    <property type="component" value="Unassembled WGS sequence"/>
</dbReference>
<proteinExistence type="inferred from homology"/>
<reference evidence="4 5" key="1">
    <citation type="journal article" date="2012" name="J. Bacteriol.">
        <title>Draft Genome Sequence of the Purple Photosynthetic Bacterium Phaeospirillum molischianum DSM120, a Particularly Versatile Bacterium.</title>
        <authorList>
            <person name="Duquesne K."/>
            <person name="Prima V."/>
            <person name="Ji B."/>
            <person name="Rouy Z."/>
            <person name="Medigue C."/>
            <person name="Talla E."/>
            <person name="Sturgis J.N."/>
        </authorList>
    </citation>
    <scope>NUCLEOTIDE SEQUENCE [LARGE SCALE GENOMIC DNA]</scope>
    <source>
        <strain evidence="5">DSM120</strain>
    </source>
</reference>
<dbReference type="InterPro" id="IPR031100">
    <property type="entry name" value="LOG_fam"/>
</dbReference>
<keyword evidence="5" id="KW-1185">Reference proteome</keyword>
<dbReference type="GO" id="GO:0008714">
    <property type="term" value="F:AMP nucleosidase activity"/>
    <property type="evidence" value="ECO:0007669"/>
    <property type="project" value="UniProtKB-EC"/>
</dbReference>
<evidence type="ECO:0000256" key="2">
    <source>
        <dbReference type="ARBA" id="ARBA00006763"/>
    </source>
</evidence>
<evidence type="ECO:0000256" key="1">
    <source>
        <dbReference type="ARBA" id="ARBA00000274"/>
    </source>
</evidence>
<keyword evidence="3" id="KW-0203">Cytokinin biosynthesis</keyword>
<organism evidence="4 5">
    <name type="scientific">Magnetospirillum molischianum DSM 120</name>
    <dbReference type="NCBI Taxonomy" id="1150626"/>
    <lineage>
        <taxon>Bacteria</taxon>
        <taxon>Pseudomonadati</taxon>
        <taxon>Pseudomonadota</taxon>
        <taxon>Alphaproteobacteria</taxon>
        <taxon>Rhodospirillales</taxon>
        <taxon>Rhodospirillaceae</taxon>
        <taxon>Magnetospirillum</taxon>
    </lineage>
</organism>
<evidence type="ECO:0000256" key="3">
    <source>
        <dbReference type="RuleBase" id="RU363015"/>
    </source>
</evidence>
<comment type="similarity">
    <text evidence="2 3">Belongs to the LOG family.</text>
</comment>
<comment type="caution">
    <text evidence="4">The sequence shown here is derived from an EMBL/GenBank/DDBJ whole genome shotgun (WGS) entry which is preliminary data.</text>
</comment>